<evidence type="ECO:0000256" key="5">
    <source>
        <dbReference type="ARBA" id="ARBA00023136"/>
    </source>
</evidence>
<evidence type="ECO:0000313" key="9">
    <source>
        <dbReference type="EMBL" id="RAU96071.1"/>
    </source>
</evidence>
<feature type="compositionally biased region" description="Basic and acidic residues" evidence="6">
    <location>
        <begin position="326"/>
        <end position="335"/>
    </location>
</feature>
<dbReference type="SUPFAM" id="SSF103481">
    <property type="entry name" value="Multidrug resistance efflux transporter EmrE"/>
    <property type="match status" value="2"/>
</dbReference>
<feature type="transmembrane region" description="Helical" evidence="7">
    <location>
        <begin position="68"/>
        <end position="87"/>
    </location>
</feature>
<feature type="transmembrane region" description="Helical" evidence="7">
    <location>
        <begin position="216"/>
        <end position="236"/>
    </location>
</feature>
<keyword evidence="5 7" id="KW-0472">Membrane</keyword>
<feature type="transmembrane region" description="Helical" evidence="7">
    <location>
        <begin position="248"/>
        <end position="265"/>
    </location>
</feature>
<feature type="transmembrane region" description="Helical" evidence="7">
    <location>
        <begin position="35"/>
        <end position="56"/>
    </location>
</feature>
<dbReference type="AlphaFoldDB" id="A0A329KPN5"/>
<comment type="subcellular location">
    <subcellularLocation>
        <location evidence="1">Membrane</location>
        <topology evidence="1">Multi-pass membrane protein</topology>
    </subcellularLocation>
</comment>
<feature type="transmembrane region" description="Helical" evidence="7">
    <location>
        <begin position="125"/>
        <end position="143"/>
    </location>
</feature>
<dbReference type="EMBL" id="QMEU01000024">
    <property type="protein sequence ID" value="RAU96071.1"/>
    <property type="molecule type" value="Genomic_DNA"/>
</dbReference>
<evidence type="ECO:0000256" key="7">
    <source>
        <dbReference type="SAM" id="Phobius"/>
    </source>
</evidence>
<gene>
    <name evidence="9" type="ORF">DQP58_11110</name>
</gene>
<reference evidence="9 10" key="1">
    <citation type="submission" date="2018-06" db="EMBL/GenBank/DDBJ databases">
        <title>NTM in soil in Japan.</title>
        <authorList>
            <person name="Ohya K."/>
        </authorList>
    </citation>
    <scope>NUCLEOTIDE SEQUENCE [LARGE SCALE GENOMIC DNA]</scope>
    <source>
        <strain evidence="9 10">GF76</strain>
    </source>
</reference>
<feature type="region of interest" description="Disordered" evidence="6">
    <location>
        <begin position="293"/>
        <end position="335"/>
    </location>
</feature>
<sequence length="335" mass="35332">MRWRRTDAMSQFGLVFGALCLSASAILLKLASTTPATATAARCLLALPVVVALAIPEWQRGEGLSRRGVLSAVCCGALFAADMLLWTQAIPEVGAGLSTVLVNTQVAIVPFLTWLVDRERISRRFLLALPVLLAGVMLAGGLLEHGFSGADHARGTLHAVGAAVCYSGFLFLLRRGGQSGRPMQTYAIVLATSAVVAAAVGPWWHGFDLWPGWRAIGWLTLVAITGQLLGWLLVAVLSARLPSTVSSALLLLMPVGAVALGAGALRERPSPLQLAGCALVLIAGYLGSVKRPAPARGESCGPSLFERQTDRSETREVGDELVAGARVDRPRARSR</sequence>
<feature type="compositionally biased region" description="Basic and acidic residues" evidence="6">
    <location>
        <begin position="307"/>
        <end position="318"/>
    </location>
</feature>
<dbReference type="Pfam" id="PF00892">
    <property type="entry name" value="EamA"/>
    <property type="match status" value="2"/>
</dbReference>
<feature type="domain" description="EamA" evidence="8">
    <location>
        <begin position="155"/>
        <end position="283"/>
    </location>
</feature>
<feature type="domain" description="EamA" evidence="8">
    <location>
        <begin position="13"/>
        <end position="139"/>
    </location>
</feature>
<evidence type="ECO:0000256" key="2">
    <source>
        <dbReference type="ARBA" id="ARBA00007362"/>
    </source>
</evidence>
<evidence type="ECO:0000313" key="10">
    <source>
        <dbReference type="Proteomes" id="UP000250347"/>
    </source>
</evidence>
<feature type="transmembrane region" description="Helical" evidence="7">
    <location>
        <begin position="155"/>
        <end position="173"/>
    </location>
</feature>
<evidence type="ECO:0000256" key="1">
    <source>
        <dbReference type="ARBA" id="ARBA00004141"/>
    </source>
</evidence>
<accession>A0A329KPN5</accession>
<feature type="transmembrane region" description="Helical" evidence="7">
    <location>
        <begin position="185"/>
        <end position="204"/>
    </location>
</feature>
<dbReference type="GO" id="GO:0016020">
    <property type="term" value="C:membrane"/>
    <property type="evidence" value="ECO:0007669"/>
    <property type="project" value="UniProtKB-SubCell"/>
</dbReference>
<organism evidence="9 10">
    <name type="scientific">Mycobacterium colombiense</name>
    <dbReference type="NCBI Taxonomy" id="339268"/>
    <lineage>
        <taxon>Bacteria</taxon>
        <taxon>Bacillati</taxon>
        <taxon>Actinomycetota</taxon>
        <taxon>Actinomycetes</taxon>
        <taxon>Mycobacteriales</taxon>
        <taxon>Mycobacteriaceae</taxon>
        <taxon>Mycobacterium</taxon>
        <taxon>Mycobacterium avium complex (MAC)</taxon>
    </lineage>
</organism>
<feature type="transmembrane region" description="Helical" evidence="7">
    <location>
        <begin position="93"/>
        <end position="116"/>
    </location>
</feature>
<dbReference type="InterPro" id="IPR050638">
    <property type="entry name" value="AA-Vitamin_Transporters"/>
</dbReference>
<dbReference type="PANTHER" id="PTHR32322:SF2">
    <property type="entry name" value="EAMA DOMAIN-CONTAINING PROTEIN"/>
    <property type="match status" value="1"/>
</dbReference>
<name>A0A329KPN5_9MYCO</name>
<proteinExistence type="inferred from homology"/>
<evidence type="ECO:0000256" key="3">
    <source>
        <dbReference type="ARBA" id="ARBA00022692"/>
    </source>
</evidence>
<evidence type="ECO:0000259" key="8">
    <source>
        <dbReference type="Pfam" id="PF00892"/>
    </source>
</evidence>
<feature type="transmembrane region" description="Helical" evidence="7">
    <location>
        <begin position="271"/>
        <end position="289"/>
    </location>
</feature>
<dbReference type="Proteomes" id="UP000250347">
    <property type="component" value="Unassembled WGS sequence"/>
</dbReference>
<keyword evidence="4 7" id="KW-1133">Transmembrane helix</keyword>
<dbReference type="InterPro" id="IPR000620">
    <property type="entry name" value="EamA_dom"/>
</dbReference>
<keyword evidence="3 7" id="KW-0812">Transmembrane</keyword>
<dbReference type="PANTHER" id="PTHR32322">
    <property type="entry name" value="INNER MEMBRANE TRANSPORTER"/>
    <property type="match status" value="1"/>
</dbReference>
<dbReference type="InterPro" id="IPR037185">
    <property type="entry name" value="EmrE-like"/>
</dbReference>
<protein>
    <submittedName>
        <fullName evidence="9">EamA/RhaT family transporter</fullName>
    </submittedName>
</protein>
<comment type="caution">
    <text evidence="9">The sequence shown here is derived from an EMBL/GenBank/DDBJ whole genome shotgun (WGS) entry which is preliminary data.</text>
</comment>
<evidence type="ECO:0000256" key="6">
    <source>
        <dbReference type="SAM" id="MobiDB-lite"/>
    </source>
</evidence>
<comment type="similarity">
    <text evidence="2">Belongs to the EamA transporter family.</text>
</comment>
<evidence type="ECO:0000256" key="4">
    <source>
        <dbReference type="ARBA" id="ARBA00022989"/>
    </source>
</evidence>